<dbReference type="AlphaFoldDB" id="A0A173MCK5"/>
<evidence type="ECO:0000256" key="2">
    <source>
        <dbReference type="ARBA" id="ARBA00023125"/>
    </source>
</evidence>
<protein>
    <submittedName>
        <fullName evidence="5">AraC-type DNA-binding protein</fullName>
    </submittedName>
</protein>
<evidence type="ECO:0000256" key="1">
    <source>
        <dbReference type="ARBA" id="ARBA00023015"/>
    </source>
</evidence>
<dbReference type="InterPro" id="IPR009057">
    <property type="entry name" value="Homeodomain-like_sf"/>
</dbReference>
<dbReference type="Pfam" id="PF12833">
    <property type="entry name" value="HTH_18"/>
    <property type="match status" value="1"/>
</dbReference>
<dbReference type="OrthoDB" id="4480133at2"/>
<keyword evidence="1" id="KW-0805">Transcription regulation</keyword>
<dbReference type="GO" id="GO:0043565">
    <property type="term" value="F:sequence-specific DNA binding"/>
    <property type="evidence" value="ECO:0007669"/>
    <property type="project" value="InterPro"/>
</dbReference>
<dbReference type="SUPFAM" id="SSF46689">
    <property type="entry name" value="Homeodomain-like"/>
    <property type="match status" value="1"/>
</dbReference>
<dbReference type="RefSeq" id="WP_076380072.1">
    <property type="nucleotide sequence ID" value="NZ_AP017422.1"/>
</dbReference>
<accession>A0A173MCK5</accession>
<proteinExistence type="predicted"/>
<feature type="domain" description="HTH araC/xylS-type" evidence="4">
    <location>
        <begin position="155"/>
        <end position="253"/>
    </location>
</feature>
<dbReference type="Proteomes" id="UP000186917">
    <property type="component" value="Unassembled WGS sequence"/>
</dbReference>
<keyword evidence="3" id="KW-0804">Transcription</keyword>
<dbReference type="GO" id="GO:0003700">
    <property type="term" value="F:DNA-binding transcription factor activity"/>
    <property type="evidence" value="ECO:0007669"/>
    <property type="project" value="InterPro"/>
</dbReference>
<dbReference type="Gene3D" id="1.10.10.60">
    <property type="entry name" value="Homeodomain-like"/>
    <property type="match status" value="1"/>
</dbReference>
<evidence type="ECO:0000259" key="4">
    <source>
        <dbReference type="PROSITE" id="PS01124"/>
    </source>
</evidence>
<dbReference type="STRING" id="477680.SAMN05421788_105239"/>
<dbReference type="EMBL" id="FTOR01000005">
    <property type="protein sequence ID" value="SIT22088.1"/>
    <property type="molecule type" value="Genomic_DNA"/>
</dbReference>
<organism evidence="5 6">
    <name type="scientific">Filimonas lacunae</name>
    <dbReference type="NCBI Taxonomy" id="477680"/>
    <lineage>
        <taxon>Bacteria</taxon>
        <taxon>Pseudomonadati</taxon>
        <taxon>Bacteroidota</taxon>
        <taxon>Chitinophagia</taxon>
        <taxon>Chitinophagales</taxon>
        <taxon>Chitinophagaceae</taxon>
        <taxon>Filimonas</taxon>
    </lineage>
</organism>
<dbReference type="InterPro" id="IPR054015">
    <property type="entry name" value="ExsA-like_N"/>
</dbReference>
<evidence type="ECO:0000313" key="5">
    <source>
        <dbReference type="EMBL" id="SIT22088.1"/>
    </source>
</evidence>
<dbReference type="SMART" id="SM00342">
    <property type="entry name" value="HTH_ARAC"/>
    <property type="match status" value="1"/>
</dbReference>
<keyword evidence="2 5" id="KW-0238">DNA-binding</keyword>
<evidence type="ECO:0000256" key="3">
    <source>
        <dbReference type="ARBA" id="ARBA00023163"/>
    </source>
</evidence>
<reference evidence="6" key="1">
    <citation type="submission" date="2017-01" db="EMBL/GenBank/DDBJ databases">
        <authorList>
            <person name="Varghese N."/>
            <person name="Submissions S."/>
        </authorList>
    </citation>
    <scope>NUCLEOTIDE SEQUENCE [LARGE SCALE GENOMIC DNA]</scope>
    <source>
        <strain evidence="6">DSM 21054</strain>
    </source>
</reference>
<keyword evidence="6" id="KW-1185">Reference proteome</keyword>
<dbReference type="InterPro" id="IPR018060">
    <property type="entry name" value="HTH_AraC"/>
</dbReference>
<dbReference type="Pfam" id="PF22200">
    <property type="entry name" value="ExsA_N"/>
    <property type="match status" value="1"/>
</dbReference>
<dbReference type="PANTHER" id="PTHR43280">
    <property type="entry name" value="ARAC-FAMILY TRANSCRIPTIONAL REGULATOR"/>
    <property type="match status" value="1"/>
</dbReference>
<gene>
    <name evidence="5" type="ORF">SAMN05421788_105239</name>
</gene>
<name>A0A173MCK5_9BACT</name>
<sequence>MHTSLLQQPFNPDPVFSYLTQGRLTVLTGTQTWHIHAGEYILYTRNQLAKYLPPINASDEIQAITLVLKQNILQQYARENNITVIHNEQANAIIPITPNVLLQYFIQKLSPGLPIQHPEYAHYPEATIQELLFLLLRTDAALQNILFNFSKPAKANLHLFMQRHFRFNASIQQFSYLTGRSLTAFKRDFVAAFGQPPGRWLLEKRLTEAYDLITVQHLKPTDVCWYVGFEDLSHFSFAFKKKYGISPSQAKKRSE</sequence>
<evidence type="ECO:0000313" key="6">
    <source>
        <dbReference type="Proteomes" id="UP000186917"/>
    </source>
</evidence>
<dbReference type="PROSITE" id="PS01124">
    <property type="entry name" value="HTH_ARAC_FAMILY_2"/>
    <property type="match status" value="1"/>
</dbReference>
<dbReference type="PANTHER" id="PTHR43280:SF2">
    <property type="entry name" value="HTH-TYPE TRANSCRIPTIONAL REGULATOR EXSA"/>
    <property type="match status" value="1"/>
</dbReference>
<dbReference type="KEGG" id="fln:FLA_1309"/>